<dbReference type="SUPFAM" id="SSF52210">
    <property type="entry name" value="Succinyl-CoA synthetase domains"/>
    <property type="match status" value="2"/>
</dbReference>
<dbReference type="InterPro" id="IPR032875">
    <property type="entry name" value="Succ_CoA_lig_flav_dom"/>
</dbReference>
<dbReference type="SMART" id="SM00881">
    <property type="entry name" value="CoA_binding"/>
    <property type="match status" value="1"/>
</dbReference>
<proteinExistence type="predicted"/>
<dbReference type="SUPFAM" id="SSF51735">
    <property type="entry name" value="NAD(P)-binding Rossmann-fold domains"/>
    <property type="match status" value="1"/>
</dbReference>
<feature type="domain" description="CoA-binding" evidence="2">
    <location>
        <begin position="297"/>
        <end position="393"/>
    </location>
</feature>
<dbReference type="InterPro" id="IPR003781">
    <property type="entry name" value="CoA-bd"/>
</dbReference>
<dbReference type="EMBL" id="DSQF01000002">
    <property type="protein sequence ID" value="HGZ41959.1"/>
    <property type="molecule type" value="Genomic_DNA"/>
</dbReference>
<dbReference type="Gene3D" id="3.30.470.20">
    <property type="entry name" value="ATP-grasp fold, B domain"/>
    <property type="match status" value="1"/>
</dbReference>
<dbReference type="PANTHER" id="PTHR42793:SF1">
    <property type="entry name" value="PEPTIDYL-LYSINE N-ACETYLTRANSFERASE PATZ"/>
    <property type="match status" value="1"/>
</dbReference>
<reference evidence="3" key="1">
    <citation type="journal article" date="2020" name="mSystems">
        <title>Genome- and Community-Level Interaction Insights into Carbon Utilization and Element Cycling Functions of Hydrothermarchaeota in Hydrothermal Sediment.</title>
        <authorList>
            <person name="Zhou Z."/>
            <person name="Liu Y."/>
            <person name="Xu W."/>
            <person name="Pan J."/>
            <person name="Luo Z.H."/>
            <person name="Li M."/>
        </authorList>
    </citation>
    <scope>NUCLEOTIDE SEQUENCE [LARGE SCALE GENOMIC DNA]</scope>
    <source>
        <strain evidence="3">SpSt-381</strain>
    </source>
</reference>
<gene>
    <name evidence="3" type="ORF">ENR23_00790</name>
</gene>
<dbReference type="Gene3D" id="3.30.1490.20">
    <property type="entry name" value="ATP-grasp fold, A domain"/>
    <property type="match status" value="1"/>
</dbReference>
<dbReference type="SUPFAM" id="SSF56059">
    <property type="entry name" value="Glutathione synthetase ATP-binding domain-like"/>
    <property type="match status" value="1"/>
</dbReference>
<name>A0A832I1J7_UNCEI</name>
<feature type="compositionally biased region" description="Basic and acidic residues" evidence="1">
    <location>
        <begin position="7"/>
        <end position="19"/>
    </location>
</feature>
<dbReference type="AlphaFoldDB" id="A0A832I1J7"/>
<dbReference type="Gene3D" id="3.40.50.261">
    <property type="entry name" value="Succinyl-CoA synthetase domains"/>
    <property type="match status" value="2"/>
</dbReference>
<sequence length="783" mass="79947">MSGARGTAERGARTGRDEGAPIVGGGRFDGGALRAALAAPRHAARGVLLETEGLAVLEAAGLATPRRVVFATSRDALGLPDPPLPGERAVLKALSPDILHKTEAGAVRVIPNRRANVIAAAADMERRLAGRGLEGFLLAAYVPHEPGPGGEFLLGLRHARDFGPVVTLGAGGIHAEFLARALRDGEGLAVFAPAAFPPGEGRRAALRAALARLAPARLATESQRGRPPALEAEALADAVAAFLDLAAVACPAPLAEFEVNPLVVSGGRLVALDALGRLAGPRPAADPPRPVAKIARLLEPRSLAIAGVSEKMNPGRIILQNVLREGFDPAAITVVKPGSEAIDGCRCAPSLAALPAPVDLLVLAVAAPVAAGMLAEAAERGLAESVVLIPGGLDEKPEAAPLVARMRASLAAARARADGGPVVNGGNCLGVRSVPGRINTLFIPPHKLPVPTGPPQPVALVTGSGAFAVSKTSKLSRLNPVYTITIGNQTDLTIGDYMEHLAADPRVAIAGVYLEGFRPLDGARFLEGVRRFTARGGVVVLYLAGRTAAGAAAAASHTASVAGDHAVARALSAAAGAVVADTLEDFEDLVRLFAALRGRDFGAGRLGAVSNAGYECVAIADALGPFTLAEFAPATRARLAAALERARLADIVSVRNPIDLTPMLGDAAYEEVARAVLEDPGVDVGVIGVVPMTGALNTLAPGPGHDDDVRRADSVAARLVRLWSDGPKPWVAVVDAGPLYDACATVLEEGGVPTFRAADRALRLLARVAGAGGRAPARAPARD</sequence>
<dbReference type="GO" id="GO:0005524">
    <property type="term" value="F:ATP binding"/>
    <property type="evidence" value="ECO:0007669"/>
    <property type="project" value="InterPro"/>
</dbReference>
<dbReference type="Pfam" id="PF13380">
    <property type="entry name" value="CoA_binding_2"/>
    <property type="match status" value="1"/>
</dbReference>
<dbReference type="InterPro" id="IPR036291">
    <property type="entry name" value="NAD(P)-bd_dom_sf"/>
</dbReference>
<dbReference type="InterPro" id="IPR013815">
    <property type="entry name" value="ATP_grasp_subdomain_1"/>
</dbReference>
<dbReference type="Pfam" id="PF13549">
    <property type="entry name" value="ATP-grasp_5"/>
    <property type="match status" value="1"/>
</dbReference>
<feature type="region of interest" description="Disordered" evidence="1">
    <location>
        <begin position="1"/>
        <end position="23"/>
    </location>
</feature>
<accession>A0A832I1J7</accession>
<organism evidence="3">
    <name type="scientific">Eiseniibacteriota bacterium</name>
    <dbReference type="NCBI Taxonomy" id="2212470"/>
    <lineage>
        <taxon>Bacteria</taxon>
        <taxon>Candidatus Eiseniibacteriota</taxon>
    </lineage>
</organism>
<evidence type="ECO:0000313" key="3">
    <source>
        <dbReference type="EMBL" id="HGZ41959.1"/>
    </source>
</evidence>
<comment type="caution">
    <text evidence="3">The sequence shown here is derived from an EMBL/GenBank/DDBJ whole genome shotgun (WGS) entry which is preliminary data.</text>
</comment>
<dbReference type="PANTHER" id="PTHR42793">
    <property type="entry name" value="COA BINDING DOMAIN CONTAINING PROTEIN"/>
    <property type="match status" value="1"/>
</dbReference>
<dbReference type="Pfam" id="PF13607">
    <property type="entry name" value="Succ_CoA_lig"/>
    <property type="match status" value="1"/>
</dbReference>
<dbReference type="Gene3D" id="3.40.50.720">
    <property type="entry name" value="NAD(P)-binding Rossmann-like Domain"/>
    <property type="match status" value="1"/>
</dbReference>
<evidence type="ECO:0000256" key="1">
    <source>
        <dbReference type="SAM" id="MobiDB-lite"/>
    </source>
</evidence>
<dbReference type="InterPro" id="IPR016102">
    <property type="entry name" value="Succinyl-CoA_synth-like"/>
</dbReference>
<evidence type="ECO:0000259" key="2">
    <source>
        <dbReference type="SMART" id="SM00881"/>
    </source>
</evidence>
<protein>
    <recommendedName>
        <fullName evidence="2">CoA-binding domain-containing protein</fullName>
    </recommendedName>
</protein>